<evidence type="ECO:0000256" key="2">
    <source>
        <dbReference type="ARBA" id="ARBA00023125"/>
    </source>
</evidence>
<evidence type="ECO:0000259" key="4">
    <source>
        <dbReference type="PROSITE" id="PS01124"/>
    </source>
</evidence>
<sequence length="300" mass="34654">MKEKRSSAMSEYLEIPELNKAFPFRSFVNEGEVLVYPHWHKEIEIIYALKGSLNLGVNDMPIQLNEGEIQIINGGDVHYFLASPNSERIVIQFDLSLFQEEMQMDGQNGTLREMLTEMAHLSREWPEETTAKVQSLIRNIHLESSNDSLGKHYILKADLLAIIGLIYREIPQKKTQPDSVISEQAVLKSKETLQKLDQIFSYVEKHYQEPVSLQEVADYTGFSTYYFTKFFKRNTGMTFVTFLNDYRLNKAKWMLLNEAFPVTEVAELAGFSSVKTFHHAFKRAMGVAPLKYRKTIYGNN</sequence>
<dbReference type="SUPFAM" id="SSF51182">
    <property type="entry name" value="RmlC-like cupins"/>
    <property type="match status" value="1"/>
</dbReference>
<dbReference type="InterPro" id="IPR020449">
    <property type="entry name" value="Tscrpt_reg_AraC-type_HTH"/>
</dbReference>
<dbReference type="InterPro" id="IPR018060">
    <property type="entry name" value="HTH_AraC"/>
</dbReference>
<evidence type="ECO:0000256" key="3">
    <source>
        <dbReference type="ARBA" id="ARBA00023163"/>
    </source>
</evidence>
<dbReference type="Gene3D" id="2.60.120.10">
    <property type="entry name" value="Jelly Rolls"/>
    <property type="match status" value="1"/>
</dbReference>
<dbReference type="PROSITE" id="PS00041">
    <property type="entry name" value="HTH_ARAC_FAMILY_1"/>
    <property type="match status" value="1"/>
</dbReference>
<name>A0AB72ZB40_LISIO</name>
<protein>
    <submittedName>
        <fullName evidence="5">Transcriptional regulator, AraC family</fullName>
    </submittedName>
</protein>
<dbReference type="PROSITE" id="PS01124">
    <property type="entry name" value="HTH_ARAC_FAMILY_2"/>
    <property type="match status" value="1"/>
</dbReference>
<dbReference type="Proteomes" id="UP000003597">
    <property type="component" value="Unassembled WGS sequence"/>
</dbReference>
<evidence type="ECO:0000256" key="1">
    <source>
        <dbReference type="ARBA" id="ARBA00023015"/>
    </source>
</evidence>
<keyword evidence="2" id="KW-0238">DNA-binding</keyword>
<dbReference type="SUPFAM" id="SSF46689">
    <property type="entry name" value="Homeodomain-like"/>
    <property type="match status" value="2"/>
</dbReference>
<accession>A0AB72ZB40</accession>
<evidence type="ECO:0000313" key="6">
    <source>
        <dbReference type="Proteomes" id="UP000003597"/>
    </source>
</evidence>
<dbReference type="InterPro" id="IPR003313">
    <property type="entry name" value="AraC-bd"/>
</dbReference>
<dbReference type="Pfam" id="PF02311">
    <property type="entry name" value="AraC_binding"/>
    <property type="match status" value="1"/>
</dbReference>
<gene>
    <name evidence="5" type="ORF">HMPREF0557_00631</name>
</gene>
<dbReference type="PRINTS" id="PR00032">
    <property type="entry name" value="HTHARAC"/>
</dbReference>
<feature type="domain" description="HTH araC/xylS-type" evidence="4">
    <location>
        <begin position="197"/>
        <end position="295"/>
    </location>
</feature>
<dbReference type="InterPro" id="IPR018062">
    <property type="entry name" value="HTH_AraC-typ_CS"/>
</dbReference>
<dbReference type="GO" id="GO:0003700">
    <property type="term" value="F:DNA-binding transcription factor activity"/>
    <property type="evidence" value="ECO:0007669"/>
    <property type="project" value="InterPro"/>
</dbReference>
<keyword evidence="6" id="KW-1185">Reference proteome</keyword>
<dbReference type="SMART" id="SM00342">
    <property type="entry name" value="HTH_ARAC"/>
    <property type="match status" value="1"/>
</dbReference>
<keyword evidence="3" id="KW-0804">Transcription</keyword>
<organism evidence="5 6">
    <name type="scientific">Listeria innocua ATCC 33091</name>
    <dbReference type="NCBI Taxonomy" id="1002366"/>
    <lineage>
        <taxon>Bacteria</taxon>
        <taxon>Bacillati</taxon>
        <taxon>Bacillota</taxon>
        <taxon>Bacilli</taxon>
        <taxon>Bacillales</taxon>
        <taxon>Listeriaceae</taxon>
        <taxon>Listeria</taxon>
    </lineage>
</organism>
<proteinExistence type="predicted"/>
<evidence type="ECO:0000313" key="5">
    <source>
        <dbReference type="EMBL" id="EHN62077.1"/>
    </source>
</evidence>
<dbReference type="InterPro" id="IPR009057">
    <property type="entry name" value="Homeodomain-like_sf"/>
</dbReference>
<reference evidence="5 6" key="1">
    <citation type="submission" date="2011-08" db="EMBL/GenBank/DDBJ databases">
        <authorList>
            <person name="Weinstock G."/>
            <person name="Sodergren E."/>
            <person name="Clifton S."/>
            <person name="Fulton L."/>
            <person name="Fulton B."/>
            <person name="Courtney L."/>
            <person name="Fronick C."/>
            <person name="Harrison M."/>
            <person name="Strong C."/>
            <person name="Farmer C."/>
            <person name="Delahaunty K."/>
            <person name="Markovic C."/>
            <person name="Hall O."/>
            <person name="Minx P."/>
            <person name="Tomlinson C."/>
            <person name="Mitreva M."/>
            <person name="Hou S."/>
            <person name="Chen J."/>
            <person name="Wollam A."/>
            <person name="Pepin K.H."/>
            <person name="Johnson M."/>
            <person name="Bhonagiri V."/>
            <person name="Zhang X."/>
            <person name="Suruliraj S."/>
            <person name="Warren W."/>
            <person name="Chinwalla A."/>
            <person name="Mardis E.R."/>
            <person name="Wilson R.K."/>
        </authorList>
    </citation>
    <scope>NUCLEOTIDE SEQUENCE [LARGE SCALE GENOMIC DNA]</scope>
    <source>
        <strain evidence="5 6">ATCC 33091</strain>
    </source>
</reference>
<dbReference type="InterPro" id="IPR014710">
    <property type="entry name" value="RmlC-like_jellyroll"/>
</dbReference>
<comment type="caution">
    <text evidence="5">The sequence shown here is derived from an EMBL/GenBank/DDBJ whole genome shotgun (WGS) entry which is preliminary data.</text>
</comment>
<dbReference type="Gene3D" id="1.10.10.60">
    <property type="entry name" value="Homeodomain-like"/>
    <property type="match status" value="2"/>
</dbReference>
<dbReference type="InterPro" id="IPR011051">
    <property type="entry name" value="RmlC_Cupin_sf"/>
</dbReference>
<dbReference type="Pfam" id="PF12833">
    <property type="entry name" value="HTH_18"/>
    <property type="match status" value="1"/>
</dbReference>
<dbReference type="EMBL" id="AGCN01000014">
    <property type="protein sequence ID" value="EHN62077.1"/>
    <property type="molecule type" value="Genomic_DNA"/>
</dbReference>
<dbReference type="PANTHER" id="PTHR43280:SF28">
    <property type="entry name" value="HTH-TYPE TRANSCRIPTIONAL ACTIVATOR RHAS"/>
    <property type="match status" value="1"/>
</dbReference>
<dbReference type="AlphaFoldDB" id="A0AB72ZB40"/>
<dbReference type="GO" id="GO:0043565">
    <property type="term" value="F:sequence-specific DNA binding"/>
    <property type="evidence" value="ECO:0007669"/>
    <property type="project" value="InterPro"/>
</dbReference>
<dbReference type="PANTHER" id="PTHR43280">
    <property type="entry name" value="ARAC-FAMILY TRANSCRIPTIONAL REGULATOR"/>
    <property type="match status" value="1"/>
</dbReference>
<keyword evidence="1" id="KW-0805">Transcription regulation</keyword>